<keyword evidence="3" id="KW-1185">Reference proteome</keyword>
<feature type="transmembrane region" description="Helical" evidence="1">
    <location>
        <begin position="6"/>
        <end position="27"/>
    </location>
</feature>
<name>A0ABD0L1E1_9CAEN</name>
<evidence type="ECO:0000256" key="1">
    <source>
        <dbReference type="SAM" id="Phobius"/>
    </source>
</evidence>
<accession>A0ABD0L1E1</accession>
<reference evidence="2 3" key="1">
    <citation type="journal article" date="2023" name="Sci. Data">
        <title>Genome assembly of the Korean intertidal mud-creeper Batillaria attramentaria.</title>
        <authorList>
            <person name="Patra A.K."/>
            <person name="Ho P.T."/>
            <person name="Jun S."/>
            <person name="Lee S.J."/>
            <person name="Kim Y."/>
            <person name="Won Y.J."/>
        </authorList>
    </citation>
    <scope>NUCLEOTIDE SEQUENCE [LARGE SCALE GENOMIC DNA]</scope>
    <source>
        <strain evidence="2">Wonlab-2016</strain>
    </source>
</reference>
<keyword evidence="1" id="KW-1133">Transmembrane helix</keyword>
<evidence type="ECO:0008006" key="4">
    <source>
        <dbReference type="Google" id="ProtNLM"/>
    </source>
</evidence>
<organism evidence="2 3">
    <name type="scientific">Batillaria attramentaria</name>
    <dbReference type="NCBI Taxonomy" id="370345"/>
    <lineage>
        <taxon>Eukaryota</taxon>
        <taxon>Metazoa</taxon>
        <taxon>Spiralia</taxon>
        <taxon>Lophotrochozoa</taxon>
        <taxon>Mollusca</taxon>
        <taxon>Gastropoda</taxon>
        <taxon>Caenogastropoda</taxon>
        <taxon>Sorbeoconcha</taxon>
        <taxon>Cerithioidea</taxon>
        <taxon>Batillariidae</taxon>
        <taxon>Batillaria</taxon>
    </lineage>
</organism>
<evidence type="ECO:0000313" key="2">
    <source>
        <dbReference type="EMBL" id="KAK7493023.1"/>
    </source>
</evidence>
<gene>
    <name evidence="2" type="ORF">BaRGS_00015753</name>
</gene>
<proteinExistence type="predicted"/>
<sequence length="75" mass="8731">MTAWVLVVMVVTARLQLWLLNAVTAGWRRRFVAVFLRRDSYWTGDEVNPFRAGSAHVGKYGWMVGHDMMTHEHEI</sequence>
<dbReference type="Proteomes" id="UP001519460">
    <property type="component" value="Unassembled WGS sequence"/>
</dbReference>
<dbReference type="EMBL" id="JACVVK020000097">
    <property type="protein sequence ID" value="KAK7493023.1"/>
    <property type="molecule type" value="Genomic_DNA"/>
</dbReference>
<comment type="caution">
    <text evidence="2">The sequence shown here is derived from an EMBL/GenBank/DDBJ whole genome shotgun (WGS) entry which is preliminary data.</text>
</comment>
<dbReference type="AlphaFoldDB" id="A0ABD0L1E1"/>
<protein>
    <recommendedName>
        <fullName evidence="4">Secreted protein</fullName>
    </recommendedName>
</protein>
<evidence type="ECO:0000313" key="3">
    <source>
        <dbReference type="Proteomes" id="UP001519460"/>
    </source>
</evidence>
<keyword evidence="1" id="KW-0472">Membrane</keyword>
<keyword evidence="1" id="KW-0812">Transmembrane</keyword>